<evidence type="ECO:0000313" key="3">
    <source>
        <dbReference type="EMBL" id="KAJ3738752.1"/>
    </source>
</evidence>
<name>A0A9W8NQ91_9AGAR</name>
<sequence>MSKSPLIKDLDIMMKCEFSFRSLQHLDFSKASMDITKMAPWSRRYYLRMLVLGLVLWMVSTKVPAFFLRLSFPSSTAKDDVNRNDATSDWSLESKQRILPLERNAFEGYAPATKTRGRHVFRPDGLVEVNPKGPHPIFELMNRAEEVWNEKLRKASTSLDEAIGEYRRRYRRNPPSGFDKWWDYIQKHDVQLPDEYDQIYHDLEPFWGLEPSYLLELQAEREFKQDTYTIGKNAEGKLEILRTSFQEGAYDQLIVTAKKVLDILRDIEDELPSFRATFTPHDGPNLMTDYVVKGTLLEAASTNSYIGKEQLPSIHRLGWLSACDPESPARRINFDLEEPRPPKPKKAFIHDHRLAMDPCLHPDLFWVHGQFLSHTMPGPNPYTTMIPEFSSCTTTLHHNIRFPTPYGWVEDIFPRSNDPDFAHKNDERLLWRGTNTGIHHSPRSRWQSSHRDTLVRIANEVNGTLDILISPNPGYEDQPVDNPQTVRRARINPAMMDAAFVQGPSQCEEPTCNFMKQTYEYKKIQSMEDAGNYKYVLDIDGNGWSGRFKRLITSNSLVFKSTIYPEWFLDRVEPWVHYVPVQVDLTDLYDSLIFFRGDPNGAGAHEELAHKIAVQGREWSKKYWRREDIIAYFYRMFLEYTRLMSLDREAMTYQGEGELHLDRWSKEEALMQDALLH</sequence>
<comment type="caution">
    <text evidence="3">The sequence shown here is derived from an EMBL/GenBank/DDBJ whole genome shotgun (WGS) entry which is preliminary data.</text>
</comment>
<dbReference type="SMART" id="SM00672">
    <property type="entry name" value="CAP10"/>
    <property type="match status" value="1"/>
</dbReference>
<dbReference type="Proteomes" id="UP001142393">
    <property type="component" value="Unassembled WGS sequence"/>
</dbReference>
<dbReference type="Pfam" id="PF05686">
    <property type="entry name" value="Glyco_transf_90"/>
    <property type="match status" value="1"/>
</dbReference>
<evidence type="ECO:0000313" key="4">
    <source>
        <dbReference type="Proteomes" id="UP001142393"/>
    </source>
</evidence>
<keyword evidence="1" id="KW-0812">Transmembrane</keyword>
<organism evidence="3 4">
    <name type="scientific">Lentinula detonsa</name>
    <dbReference type="NCBI Taxonomy" id="2804962"/>
    <lineage>
        <taxon>Eukaryota</taxon>
        <taxon>Fungi</taxon>
        <taxon>Dikarya</taxon>
        <taxon>Basidiomycota</taxon>
        <taxon>Agaricomycotina</taxon>
        <taxon>Agaricomycetes</taxon>
        <taxon>Agaricomycetidae</taxon>
        <taxon>Agaricales</taxon>
        <taxon>Marasmiineae</taxon>
        <taxon>Omphalotaceae</taxon>
        <taxon>Lentinula</taxon>
    </lineage>
</organism>
<dbReference type="PANTHER" id="PTHR12203:SF118">
    <property type="entry name" value="BETA-1,2-XYLOSYLTRANSFERASE 1"/>
    <property type="match status" value="1"/>
</dbReference>
<gene>
    <name evidence="3" type="ORF">DFH05DRAFT_1516820</name>
</gene>
<feature type="domain" description="Glycosyl transferase CAP10" evidence="2">
    <location>
        <begin position="360"/>
        <end position="647"/>
    </location>
</feature>
<dbReference type="InterPro" id="IPR051091">
    <property type="entry name" value="O-Glucosyltr/Glycosyltrsf_90"/>
</dbReference>
<proteinExistence type="predicted"/>
<feature type="transmembrane region" description="Helical" evidence="1">
    <location>
        <begin position="45"/>
        <end position="68"/>
    </location>
</feature>
<dbReference type="EMBL" id="JANVFU010000023">
    <property type="protein sequence ID" value="KAJ3738752.1"/>
    <property type="molecule type" value="Genomic_DNA"/>
</dbReference>
<dbReference type="GO" id="GO:0016740">
    <property type="term" value="F:transferase activity"/>
    <property type="evidence" value="ECO:0007669"/>
    <property type="project" value="UniProtKB-KW"/>
</dbReference>
<evidence type="ECO:0000259" key="2">
    <source>
        <dbReference type="SMART" id="SM00672"/>
    </source>
</evidence>
<dbReference type="PANTHER" id="PTHR12203">
    <property type="entry name" value="KDEL LYS-ASP-GLU-LEU CONTAINING - RELATED"/>
    <property type="match status" value="1"/>
</dbReference>
<evidence type="ECO:0000256" key="1">
    <source>
        <dbReference type="SAM" id="Phobius"/>
    </source>
</evidence>
<reference evidence="3 4" key="1">
    <citation type="journal article" date="2023" name="Proc. Natl. Acad. Sci. U.S.A.">
        <title>A global phylogenomic analysis of the shiitake genus Lentinula.</title>
        <authorList>
            <person name="Sierra-Patev S."/>
            <person name="Min B."/>
            <person name="Naranjo-Ortiz M."/>
            <person name="Looney B."/>
            <person name="Konkel Z."/>
            <person name="Slot J.C."/>
            <person name="Sakamoto Y."/>
            <person name="Steenwyk J.L."/>
            <person name="Rokas A."/>
            <person name="Carro J."/>
            <person name="Camarero S."/>
            <person name="Ferreira P."/>
            <person name="Molpeceres G."/>
            <person name="Ruiz-Duenas F.J."/>
            <person name="Serrano A."/>
            <person name="Henrissat B."/>
            <person name="Drula E."/>
            <person name="Hughes K.W."/>
            <person name="Mata J.L."/>
            <person name="Ishikawa N.K."/>
            <person name="Vargas-Isla R."/>
            <person name="Ushijima S."/>
            <person name="Smith C.A."/>
            <person name="Donoghue J."/>
            <person name="Ahrendt S."/>
            <person name="Andreopoulos W."/>
            <person name="He G."/>
            <person name="LaButti K."/>
            <person name="Lipzen A."/>
            <person name="Ng V."/>
            <person name="Riley R."/>
            <person name="Sandor L."/>
            <person name="Barry K."/>
            <person name="Martinez A.T."/>
            <person name="Xiao Y."/>
            <person name="Gibbons J.G."/>
            <person name="Terashima K."/>
            <person name="Grigoriev I.V."/>
            <person name="Hibbett D."/>
        </authorList>
    </citation>
    <scope>NUCLEOTIDE SEQUENCE [LARGE SCALE GENOMIC DNA]</scope>
    <source>
        <strain evidence="3 4">TFB7810</strain>
    </source>
</reference>
<accession>A0A9W8NQ91</accession>
<dbReference type="InterPro" id="IPR006598">
    <property type="entry name" value="CAP10"/>
</dbReference>
<keyword evidence="3" id="KW-0808">Transferase</keyword>
<dbReference type="AlphaFoldDB" id="A0A9W8NQ91"/>
<keyword evidence="1" id="KW-1133">Transmembrane helix</keyword>
<protein>
    <submittedName>
        <fullName evidence="3">Glycosyl transferase family 90-domain-containing protein</fullName>
    </submittedName>
</protein>
<keyword evidence="1" id="KW-0472">Membrane</keyword>
<keyword evidence="4" id="KW-1185">Reference proteome</keyword>